<evidence type="ECO:0000256" key="1">
    <source>
        <dbReference type="ARBA" id="ARBA00004138"/>
    </source>
</evidence>
<comment type="subcellular location">
    <subcellularLocation>
        <location evidence="1">Cell projection</location>
        <location evidence="1">Cilium</location>
    </subcellularLocation>
    <subcellularLocation>
        <location evidence="2">Cytoplasm</location>
        <location evidence="2">Cytoskeleton</location>
    </subcellularLocation>
</comment>
<gene>
    <name evidence="9" type="primary">ENKUR</name>
    <name evidence="8" type="ORF">Z043_113841</name>
</gene>
<evidence type="ECO:0000313" key="8">
    <source>
        <dbReference type="EMBL" id="KPP67553.1"/>
    </source>
</evidence>
<accession>A0A0N8JYV0</accession>
<sequence>MNKSYPAASIYNLIPQEELKTEKPPRYISKFKDQVKQEAQLNKGINKTMGPAKVEVPTPKRFLLKHCNEPKLPENVAEKPISYMACGKQRKPPVPLKDENPLKSVQRSSKDFVKSNAIENIMAMPKKPQPIYADTRNGDKHRLESSGLVPKYIKKKDYGQTPEYLQQRKEEARRAQEEYDSYVKEHLQQRAMKQLSEEERQTILQGLKENWGELHHQFQGLSVITDTLPKRMRKERLEMEMKQLERDIELIERHKTIYVANN</sequence>
<dbReference type="Pfam" id="PF13864">
    <property type="entry name" value="Enkurin"/>
    <property type="match status" value="1"/>
</dbReference>
<dbReference type="RefSeq" id="XP_018596630.1">
    <property type="nucleotide sequence ID" value="XM_018741114.2"/>
</dbReference>
<dbReference type="AlphaFoldDB" id="A0A0N8JYV0"/>
<dbReference type="GO" id="GO:0001669">
    <property type="term" value="C:acrosomal vesicle"/>
    <property type="evidence" value="ECO:0007669"/>
    <property type="project" value="TreeGrafter"/>
</dbReference>
<dbReference type="GO" id="GO:0005516">
    <property type="term" value="F:calmodulin binding"/>
    <property type="evidence" value="ECO:0007669"/>
    <property type="project" value="TreeGrafter"/>
</dbReference>
<reference evidence="9" key="3">
    <citation type="submission" date="2025-05" db="UniProtKB">
        <authorList>
            <consortium name="Ensembl"/>
        </authorList>
    </citation>
    <scope>IDENTIFICATION</scope>
</reference>
<dbReference type="OrthoDB" id="2123594at2759"/>
<reference evidence="8 10" key="1">
    <citation type="submission" date="2015-08" db="EMBL/GenBank/DDBJ databases">
        <title>The genome of the Asian arowana (Scleropages formosus).</title>
        <authorList>
            <person name="Tan M.H."/>
            <person name="Gan H.M."/>
            <person name="Croft L.J."/>
            <person name="Austin C.M."/>
        </authorList>
    </citation>
    <scope>NUCLEOTIDE SEQUENCE [LARGE SCALE GENOMIC DNA]</scope>
    <source>
        <strain evidence="8">Aro1</strain>
    </source>
</reference>
<keyword evidence="3" id="KW-0963">Cytoplasm</keyword>
<evidence type="ECO:0000256" key="6">
    <source>
        <dbReference type="SAM" id="MobiDB-lite"/>
    </source>
</evidence>
<name>A0A0N8JYV0_SCLFO</name>
<evidence type="ECO:0000256" key="4">
    <source>
        <dbReference type="ARBA" id="ARBA00023212"/>
    </source>
</evidence>
<keyword evidence="4" id="KW-0206">Cytoskeleton</keyword>
<dbReference type="Proteomes" id="UP000034805">
    <property type="component" value="Unassembled WGS sequence"/>
</dbReference>
<dbReference type="Ensembl" id="ENSSFOT00015042528.1">
    <property type="protein sequence ID" value="ENSSFOP00015048580.1"/>
    <property type="gene ID" value="ENSSFOG00015027948.1"/>
</dbReference>
<keyword evidence="11" id="KW-1185">Reference proteome</keyword>
<evidence type="ECO:0000313" key="10">
    <source>
        <dbReference type="Proteomes" id="UP000034805"/>
    </source>
</evidence>
<evidence type="ECO:0000313" key="11">
    <source>
        <dbReference type="Proteomes" id="UP000694397"/>
    </source>
</evidence>
<evidence type="ECO:0000313" key="9">
    <source>
        <dbReference type="Ensembl" id="ENSSFOP00015048580.1"/>
    </source>
</evidence>
<dbReference type="PANTHER" id="PTHR21490:SF0">
    <property type="entry name" value="ENKURIN"/>
    <property type="match status" value="1"/>
</dbReference>
<dbReference type="PROSITE" id="PS51665">
    <property type="entry name" value="ENKURIN"/>
    <property type="match status" value="1"/>
</dbReference>
<evidence type="ECO:0000256" key="5">
    <source>
        <dbReference type="ARBA" id="ARBA00023273"/>
    </source>
</evidence>
<dbReference type="GO" id="GO:0005879">
    <property type="term" value="C:axonemal microtubule"/>
    <property type="evidence" value="ECO:0007669"/>
    <property type="project" value="TreeGrafter"/>
</dbReference>
<dbReference type="GeneID" id="108927687"/>
<evidence type="ECO:0000259" key="7">
    <source>
        <dbReference type="PROSITE" id="PS51665"/>
    </source>
</evidence>
<dbReference type="STRING" id="113540.ENSSFOP00015048580"/>
<evidence type="ECO:0000256" key="2">
    <source>
        <dbReference type="ARBA" id="ARBA00004245"/>
    </source>
</evidence>
<proteinExistence type="predicted"/>
<dbReference type="KEGG" id="sfm:108927687"/>
<feature type="region of interest" description="Disordered" evidence="6">
    <location>
        <begin position="89"/>
        <end position="108"/>
    </location>
</feature>
<organism evidence="8 10">
    <name type="scientific">Scleropages formosus</name>
    <name type="common">Asian bonytongue</name>
    <name type="synonym">Osteoglossum formosum</name>
    <dbReference type="NCBI Taxonomy" id="113540"/>
    <lineage>
        <taxon>Eukaryota</taxon>
        <taxon>Metazoa</taxon>
        <taxon>Chordata</taxon>
        <taxon>Craniata</taxon>
        <taxon>Vertebrata</taxon>
        <taxon>Euteleostomi</taxon>
        <taxon>Actinopterygii</taxon>
        <taxon>Neopterygii</taxon>
        <taxon>Teleostei</taxon>
        <taxon>Osteoglossocephala</taxon>
        <taxon>Osteoglossomorpha</taxon>
        <taxon>Osteoglossiformes</taxon>
        <taxon>Osteoglossidae</taxon>
        <taxon>Scleropages</taxon>
    </lineage>
</organism>
<protein>
    <submittedName>
        <fullName evidence="9">Enkurin, TRPC channel interacting protein</fullName>
    </submittedName>
    <submittedName>
        <fullName evidence="8">Enkurin-like</fullName>
    </submittedName>
</protein>
<dbReference type="InterPro" id="IPR052102">
    <property type="entry name" value="Enkurin_domain-protein"/>
</dbReference>
<dbReference type="EMBL" id="JARO02004982">
    <property type="protein sequence ID" value="KPP67553.1"/>
    <property type="molecule type" value="Genomic_DNA"/>
</dbReference>
<dbReference type="GeneTree" id="ENSGT00940000153866"/>
<reference evidence="9 11" key="2">
    <citation type="submission" date="2019-04" db="EMBL/GenBank/DDBJ databases">
        <authorList>
            <consortium name="Wellcome Sanger Institute Data Sharing"/>
        </authorList>
    </citation>
    <scope>NUCLEOTIDE SEQUENCE [LARGE SCALE GENOMIC DNA]</scope>
</reference>
<dbReference type="CTD" id="219670"/>
<dbReference type="InterPro" id="IPR027012">
    <property type="entry name" value="Enkurin_dom"/>
</dbReference>
<feature type="domain" description="Enkurin" evidence="7">
    <location>
        <begin position="167"/>
        <end position="259"/>
    </location>
</feature>
<dbReference type="Proteomes" id="UP000694397">
    <property type="component" value="Chromosome 19"/>
</dbReference>
<evidence type="ECO:0000256" key="3">
    <source>
        <dbReference type="ARBA" id="ARBA00022490"/>
    </source>
</evidence>
<keyword evidence="5" id="KW-0966">Cell projection</keyword>
<dbReference type="PANTHER" id="PTHR21490">
    <property type="entry name" value="ENKURIN-RELATED"/>
    <property type="match status" value="1"/>
</dbReference>